<comment type="caution">
    <text evidence="4">The sequence shown here is derived from an EMBL/GenBank/DDBJ whole genome shotgun (WGS) entry which is preliminary data.</text>
</comment>
<keyword evidence="5" id="KW-1185">Reference proteome</keyword>
<name>A0A7K7TWJ8_9CHAR</name>
<keyword evidence="2" id="KW-0106">Calcium</keyword>
<proteinExistence type="predicted"/>
<evidence type="ECO:0000256" key="3">
    <source>
        <dbReference type="SAM" id="MobiDB-lite"/>
    </source>
</evidence>
<dbReference type="PANTHER" id="PTHR22656">
    <property type="entry name" value="EF-HAND CALCIUM-BINDING DOMAIN-CONTAINING PROTEIN 13"/>
    <property type="match status" value="1"/>
</dbReference>
<feature type="non-terminal residue" evidence="4">
    <location>
        <position position="1"/>
    </location>
</feature>
<evidence type="ECO:0000256" key="2">
    <source>
        <dbReference type="ARBA" id="ARBA00022837"/>
    </source>
</evidence>
<accession>A0A7K7TWJ8</accession>
<dbReference type="PANTHER" id="PTHR22656:SF1">
    <property type="entry name" value="EF-HAND CALCIUM-BINDING DOMAIN-CONTAINING PROTEIN 13"/>
    <property type="match status" value="1"/>
</dbReference>
<organism evidence="4 5">
    <name type="scientific">Ibidorhyncha struthersii</name>
    <dbReference type="NCBI Taxonomy" id="425643"/>
    <lineage>
        <taxon>Eukaryota</taxon>
        <taxon>Metazoa</taxon>
        <taxon>Chordata</taxon>
        <taxon>Craniata</taxon>
        <taxon>Vertebrata</taxon>
        <taxon>Euteleostomi</taxon>
        <taxon>Archelosauria</taxon>
        <taxon>Archosauria</taxon>
        <taxon>Dinosauria</taxon>
        <taxon>Saurischia</taxon>
        <taxon>Theropoda</taxon>
        <taxon>Coelurosauria</taxon>
        <taxon>Aves</taxon>
        <taxon>Neognathae</taxon>
        <taxon>Neoaves</taxon>
        <taxon>Charadriiformes</taxon>
        <taxon>Charadriidae</taxon>
        <taxon>Ibidorhyncha</taxon>
    </lineage>
</organism>
<reference evidence="4 5" key="1">
    <citation type="submission" date="2019-09" db="EMBL/GenBank/DDBJ databases">
        <title>Bird 10,000 Genomes (B10K) Project - Family phase.</title>
        <authorList>
            <person name="Zhang G."/>
        </authorList>
    </citation>
    <scope>NUCLEOTIDE SEQUENCE [LARGE SCALE GENOMIC DNA]</scope>
    <source>
        <strain evidence="4">B10K-DU-030-25</strain>
    </source>
</reference>
<gene>
    <name evidence="4" type="primary">Efcab3</name>
    <name evidence="4" type="ORF">IBISTR_R04833</name>
</gene>
<evidence type="ECO:0000256" key="1">
    <source>
        <dbReference type="ARBA" id="ARBA00022737"/>
    </source>
</evidence>
<keyword evidence="1" id="KW-0677">Repeat</keyword>
<evidence type="ECO:0000313" key="5">
    <source>
        <dbReference type="Proteomes" id="UP000587655"/>
    </source>
</evidence>
<dbReference type="Proteomes" id="UP000587655">
    <property type="component" value="Unassembled WGS sequence"/>
</dbReference>
<feature type="compositionally biased region" description="Polar residues" evidence="3">
    <location>
        <begin position="190"/>
        <end position="208"/>
    </location>
</feature>
<feature type="region of interest" description="Disordered" evidence="3">
    <location>
        <begin position="168"/>
        <end position="209"/>
    </location>
</feature>
<dbReference type="AlphaFoldDB" id="A0A7K7TWJ8"/>
<feature type="non-terminal residue" evidence="4">
    <location>
        <position position="288"/>
    </location>
</feature>
<sequence length="288" mass="32892">KNDSGSFDSVHARGILFFKVFLKLVELAALPQTTLFQIISYYQQKLRDCAGHRVWMDGDFLKGHKKKPHKIREEPVYPMPSLVSAAPVSAMNKREAAAYVENRKVGDSGSCFPLPHSGSPYARVPTFPLVSKQDVMTLAKPKTGLQKVARQRNEPTASFRSHIFRERNQVQESAVLKPPARHRKQRRSPAVNTECSDTPRHLTTASPGKTQVQTAQAAKQHRHSPALCQRRSLLKLWQKIGPRTGSDCFHHTFCTYSWSWNACRELVTVADLHRLDRQLRRRRRPARR</sequence>
<dbReference type="EMBL" id="VZSZ01003188">
    <property type="protein sequence ID" value="NXA20596.1"/>
    <property type="molecule type" value="Genomic_DNA"/>
</dbReference>
<evidence type="ECO:0000313" key="4">
    <source>
        <dbReference type="EMBL" id="NXA20596.1"/>
    </source>
</evidence>
<protein>
    <submittedName>
        <fullName evidence="4">EFCB3 protein</fullName>
    </submittedName>
</protein>